<gene>
    <name evidence="5" type="ORF">FDP22_15605</name>
</gene>
<dbReference type="SUPFAM" id="SSF50789">
    <property type="entry name" value="Herpes virus serine proteinase, assemblin"/>
    <property type="match status" value="1"/>
</dbReference>
<evidence type="ECO:0000256" key="2">
    <source>
        <dbReference type="ARBA" id="ARBA00022670"/>
    </source>
</evidence>
<evidence type="ECO:0000259" key="4">
    <source>
        <dbReference type="Pfam" id="PF04586"/>
    </source>
</evidence>
<dbReference type="KEGG" id="ppru:FDP22_15605"/>
<evidence type="ECO:0000313" key="6">
    <source>
        <dbReference type="Proteomes" id="UP000305888"/>
    </source>
</evidence>
<evidence type="ECO:0000313" key="5">
    <source>
        <dbReference type="EMBL" id="QDL93084.1"/>
    </source>
</evidence>
<keyword evidence="6" id="KW-1185">Reference proteome</keyword>
<dbReference type="Pfam" id="PF04586">
    <property type="entry name" value="Peptidase_S78"/>
    <property type="match status" value="1"/>
</dbReference>
<dbReference type="AlphaFoldDB" id="A0A5B8FZI3"/>
<dbReference type="NCBIfam" id="TIGR01543">
    <property type="entry name" value="proheadase_HK97"/>
    <property type="match status" value="1"/>
</dbReference>
<accession>A0A5B8FZI3</accession>
<protein>
    <submittedName>
        <fullName evidence="5">HK97 family phage prohead protease</fullName>
    </submittedName>
</protein>
<dbReference type="InterPro" id="IPR054613">
    <property type="entry name" value="Peptidase_S78_dom"/>
</dbReference>
<reference evidence="5 6" key="1">
    <citation type="submission" date="2019-06" db="EMBL/GenBank/DDBJ databases">
        <title>Genome sequence of Rhodobacteraceae bacterium D4M1.</title>
        <authorList>
            <person name="Cao J."/>
        </authorList>
    </citation>
    <scope>NUCLEOTIDE SEQUENCE [LARGE SCALE GENOMIC DNA]</scope>
    <source>
        <strain evidence="5 6">D4M1</strain>
    </source>
</reference>
<feature type="domain" description="Prohead serine protease" evidence="4">
    <location>
        <begin position="25"/>
        <end position="158"/>
    </location>
</feature>
<dbReference type="InterPro" id="IPR006433">
    <property type="entry name" value="Prohead_protease"/>
</dbReference>
<proteinExistence type="predicted"/>
<keyword evidence="3" id="KW-0378">Hydrolase</keyword>
<dbReference type="EMBL" id="CP040818">
    <property type="protein sequence ID" value="QDL93084.1"/>
    <property type="molecule type" value="Genomic_DNA"/>
</dbReference>
<dbReference type="GO" id="GO:0006508">
    <property type="term" value="P:proteolysis"/>
    <property type="evidence" value="ECO:0007669"/>
    <property type="project" value="UniProtKB-KW"/>
</dbReference>
<evidence type="ECO:0000256" key="1">
    <source>
        <dbReference type="ARBA" id="ARBA00022612"/>
    </source>
</evidence>
<dbReference type="GO" id="GO:0008233">
    <property type="term" value="F:peptidase activity"/>
    <property type="evidence" value="ECO:0007669"/>
    <property type="project" value="UniProtKB-KW"/>
</dbReference>
<sequence length="183" mass="19314">MTSVSDFGLETKFQTFDTGTGLAGETGIAGYASLFGEADQGGDVVCRGAYARSLAALSAQGRKVKMLWQHDPAQPIGVWDEIREDAHGLHVRGRILADVRRGAEALTLLKAGAIDGLSIGYRTVRAAKTSLGRALEEIELWEVSLVTFPMLPSARASLGAGEADDALARALTEAIAEARADLT</sequence>
<evidence type="ECO:0000256" key="3">
    <source>
        <dbReference type="ARBA" id="ARBA00022801"/>
    </source>
</evidence>
<organism evidence="5 6">
    <name type="scientific">Paroceanicella profunda</name>
    <dbReference type="NCBI Taxonomy" id="2579971"/>
    <lineage>
        <taxon>Bacteria</taxon>
        <taxon>Pseudomonadati</taxon>
        <taxon>Pseudomonadota</taxon>
        <taxon>Alphaproteobacteria</taxon>
        <taxon>Rhodobacterales</taxon>
        <taxon>Paracoccaceae</taxon>
        <taxon>Paroceanicella</taxon>
    </lineage>
</organism>
<keyword evidence="1" id="KW-1188">Viral release from host cell</keyword>
<dbReference type="OrthoDB" id="9804926at2"/>
<dbReference type="RefSeq" id="WP_138575061.1">
    <property type="nucleotide sequence ID" value="NZ_CP040818.1"/>
</dbReference>
<keyword evidence="2 5" id="KW-0645">Protease</keyword>
<name>A0A5B8FZI3_9RHOB</name>
<dbReference type="Proteomes" id="UP000305888">
    <property type="component" value="Chromosome"/>
</dbReference>